<gene>
    <name evidence="2" type="ORF">KX01_1451</name>
</gene>
<evidence type="ECO:0000256" key="1">
    <source>
        <dbReference type="SAM" id="Phobius"/>
    </source>
</evidence>
<accession>A0A1J0KTA5</accession>
<dbReference type="RefSeq" id="WP_071664339.1">
    <property type="nucleotide sequence ID" value="NZ_CP009654.1"/>
</dbReference>
<dbReference type="STRING" id="1542390.KX01_1451"/>
<dbReference type="PANTHER" id="PTHR35272:SF4">
    <property type="entry name" value="THIOL:DISULFIDE INTERCHANGE PROTEIN DSBG"/>
    <property type="match status" value="1"/>
</dbReference>
<keyword evidence="1" id="KW-0812">Transmembrane</keyword>
<sequence length="280" mass="31583">MNKKALIALMTFIVSLVVIIYVFSIKSVSGNDTTRAKTLVEKAFPQYSIVKQFDTGIHLQGFILEDKKDPNKKTVTFTSEDGFVIVNGELLAWDINQDKVTNLNKLYTKYFITDDRANQLYVAIKQKAAYIQQGDNNAPHKFYAIIDPGCEFCHALFNASQEAIKQKQLAVRWIVVGALDNSKNVANSIYNSENLLNALLSYENSKVYDKQLSKETNEKVENNDGLIKYITGFPTIVYKNNEDYLRISGGGKLPLTPGKVAEKDNIKKVNEFLLLTSNKF</sequence>
<organism evidence="2 3">
    <name type="scientific">Francisella frigiditurris</name>
    <dbReference type="NCBI Taxonomy" id="1542390"/>
    <lineage>
        <taxon>Bacteria</taxon>
        <taxon>Pseudomonadati</taxon>
        <taxon>Pseudomonadota</taxon>
        <taxon>Gammaproteobacteria</taxon>
        <taxon>Thiotrichales</taxon>
        <taxon>Francisellaceae</taxon>
        <taxon>Francisella</taxon>
    </lineage>
</organism>
<evidence type="ECO:0000313" key="2">
    <source>
        <dbReference type="EMBL" id="APC96868.1"/>
    </source>
</evidence>
<dbReference type="Gene3D" id="3.40.30.10">
    <property type="entry name" value="Glutaredoxin"/>
    <property type="match status" value="1"/>
</dbReference>
<dbReference type="SUPFAM" id="SSF52833">
    <property type="entry name" value="Thioredoxin-like"/>
    <property type="match status" value="1"/>
</dbReference>
<dbReference type="PANTHER" id="PTHR35272">
    <property type="entry name" value="THIOL:DISULFIDE INTERCHANGE PROTEIN DSBC-RELATED"/>
    <property type="match status" value="1"/>
</dbReference>
<keyword evidence="3" id="KW-1185">Reference proteome</keyword>
<proteinExistence type="predicted"/>
<dbReference type="KEGG" id="frc:KX01_1451"/>
<name>A0A1J0KTA5_9GAMM</name>
<dbReference type="EMBL" id="CP009654">
    <property type="protein sequence ID" value="APC96868.1"/>
    <property type="molecule type" value="Genomic_DNA"/>
</dbReference>
<dbReference type="AlphaFoldDB" id="A0A1J0KTA5"/>
<dbReference type="Proteomes" id="UP000182521">
    <property type="component" value="Chromosome"/>
</dbReference>
<evidence type="ECO:0000313" key="3">
    <source>
        <dbReference type="Proteomes" id="UP000182521"/>
    </source>
</evidence>
<dbReference type="InterPro" id="IPR036249">
    <property type="entry name" value="Thioredoxin-like_sf"/>
</dbReference>
<dbReference type="InterPro" id="IPR051470">
    <property type="entry name" value="Thiol:disulfide_interchange"/>
</dbReference>
<keyword evidence="1" id="KW-0472">Membrane</keyword>
<dbReference type="OrthoDB" id="12976at2"/>
<feature type="transmembrane region" description="Helical" evidence="1">
    <location>
        <begin position="6"/>
        <end position="25"/>
    </location>
</feature>
<protein>
    <recommendedName>
        <fullName evidence="4">Thiol:disulfide interchange protein</fullName>
    </recommendedName>
</protein>
<reference evidence="3" key="1">
    <citation type="submission" date="2014-10" db="EMBL/GenBank/DDBJ databases">
        <authorList>
            <person name="Kuske C.R."/>
            <person name="Challacombe J.F."/>
            <person name="Daligault H.E."/>
            <person name="Davenport K.W."/>
            <person name="Johnson S.L."/>
            <person name="Siddaramappa S."/>
            <person name="Petersen J.M."/>
        </authorList>
    </citation>
    <scope>NUCLEOTIDE SEQUENCE [LARGE SCALE GENOMIC DNA]</scope>
    <source>
        <strain evidence="3">CA97-1460</strain>
    </source>
</reference>
<evidence type="ECO:0008006" key="4">
    <source>
        <dbReference type="Google" id="ProtNLM"/>
    </source>
</evidence>
<keyword evidence="1" id="KW-1133">Transmembrane helix</keyword>